<accession>A0A914VBN0</accession>
<name>A0A914VBN0_9BILA</name>
<keyword evidence="1" id="KW-1185">Reference proteome</keyword>
<dbReference type="AlphaFoldDB" id="A0A914VBN0"/>
<proteinExistence type="predicted"/>
<evidence type="ECO:0000313" key="2">
    <source>
        <dbReference type="WBParaSite" id="PSAMB.scaffold1746size28191.g14696.t1"/>
    </source>
</evidence>
<organism evidence="1 2">
    <name type="scientific">Plectus sambesii</name>
    <dbReference type="NCBI Taxonomy" id="2011161"/>
    <lineage>
        <taxon>Eukaryota</taxon>
        <taxon>Metazoa</taxon>
        <taxon>Ecdysozoa</taxon>
        <taxon>Nematoda</taxon>
        <taxon>Chromadorea</taxon>
        <taxon>Plectida</taxon>
        <taxon>Plectina</taxon>
        <taxon>Plectoidea</taxon>
        <taxon>Plectidae</taxon>
        <taxon>Plectus</taxon>
    </lineage>
</organism>
<reference evidence="2" key="1">
    <citation type="submission" date="2022-11" db="UniProtKB">
        <authorList>
            <consortium name="WormBaseParasite"/>
        </authorList>
    </citation>
    <scope>IDENTIFICATION</scope>
</reference>
<protein>
    <submittedName>
        <fullName evidence="2">Uncharacterized protein</fullName>
    </submittedName>
</protein>
<dbReference type="WBParaSite" id="PSAMB.scaffold1746size28191.g14696.t1">
    <property type="protein sequence ID" value="PSAMB.scaffold1746size28191.g14696.t1"/>
    <property type="gene ID" value="PSAMB.scaffold1746size28191.g14696"/>
</dbReference>
<sequence length="127" mass="14054">MQMCKTDALLYESLRPQKTDWKKERGNLSSTGFTIPTPARVPASGSDWLTRSLGAQMDRGYGAARRQLLMERKNRSVDALMAEDCRQSHLPSSAMIPPPSSPKAAQTVSVVFDIDRLDGFSTVPRGR</sequence>
<evidence type="ECO:0000313" key="1">
    <source>
        <dbReference type="Proteomes" id="UP000887566"/>
    </source>
</evidence>
<dbReference type="Proteomes" id="UP000887566">
    <property type="component" value="Unplaced"/>
</dbReference>